<dbReference type="GO" id="GO:0004190">
    <property type="term" value="F:aspartic-type endopeptidase activity"/>
    <property type="evidence" value="ECO:0007669"/>
    <property type="project" value="InterPro"/>
</dbReference>
<dbReference type="GO" id="GO:0006508">
    <property type="term" value="P:proteolysis"/>
    <property type="evidence" value="ECO:0007669"/>
    <property type="project" value="InterPro"/>
</dbReference>
<evidence type="ECO:0000313" key="1">
    <source>
        <dbReference type="EMBL" id="EKC73809.1"/>
    </source>
</evidence>
<organism evidence="1">
    <name type="scientific">human gut metagenome</name>
    <dbReference type="NCBI Taxonomy" id="408170"/>
    <lineage>
        <taxon>unclassified sequences</taxon>
        <taxon>metagenomes</taxon>
        <taxon>organismal metagenomes</taxon>
    </lineage>
</organism>
<sequence>KEQKEYKKNYTLIHTVEVKIKNKTYTYRAYLDTGNKLEDPYKKRAILLVYDKKLGFNYNDSILVPYQTIDGTGVLKCHKVDSIKIDNIEIKNNVLIGESKQKFNIEGVDCILPNKIKEEFL</sequence>
<reference evidence="1" key="1">
    <citation type="journal article" date="2013" name="Environ. Microbiol.">
        <title>Microbiota from the distal guts of lean and obese adolescents exhibit partial functional redundancy besides clear differences in community structure.</title>
        <authorList>
            <person name="Ferrer M."/>
            <person name="Ruiz A."/>
            <person name="Lanza F."/>
            <person name="Haange S.B."/>
            <person name="Oberbach A."/>
            <person name="Till H."/>
            <person name="Bargiela R."/>
            <person name="Campoy C."/>
            <person name="Segura M.T."/>
            <person name="Richter M."/>
            <person name="von Bergen M."/>
            <person name="Seifert J."/>
            <person name="Suarez A."/>
        </authorList>
    </citation>
    <scope>NUCLEOTIDE SEQUENCE</scope>
</reference>
<protein>
    <submittedName>
        <fullName evidence="1">Uncharacterized protein</fullName>
    </submittedName>
</protein>
<accession>K1U1L2</accession>
<dbReference type="EMBL" id="AJWZ01001429">
    <property type="protein sequence ID" value="EKC73809.1"/>
    <property type="molecule type" value="Genomic_DNA"/>
</dbReference>
<comment type="caution">
    <text evidence="1">The sequence shown here is derived from an EMBL/GenBank/DDBJ whole genome shotgun (WGS) entry which is preliminary data.</text>
</comment>
<feature type="non-terminal residue" evidence="1">
    <location>
        <position position="1"/>
    </location>
</feature>
<dbReference type="InterPro" id="IPR005081">
    <property type="entry name" value="SpoIIGA"/>
</dbReference>
<gene>
    <name evidence="1" type="ORF">OBE_02196</name>
</gene>
<dbReference type="GO" id="GO:0030436">
    <property type="term" value="P:asexual sporulation"/>
    <property type="evidence" value="ECO:0007669"/>
    <property type="project" value="InterPro"/>
</dbReference>
<name>K1U1L2_9ZZZZ</name>
<dbReference type="Pfam" id="PF03419">
    <property type="entry name" value="Peptidase_U4"/>
    <property type="match status" value="1"/>
</dbReference>
<dbReference type="AlphaFoldDB" id="K1U1L2"/>
<proteinExistence type="predicted"/>